<reference evidence="1" key="1">
    <citation type="submission" date="2017-02" db="EMBL/GenBank/DDBJ databases">
        <title>Complete genome sequence of two Escherichia coli phages, vB_EcoM_ ESCO5 and vB_EcoM_ESCO13, which are related to phAPEC8.</title>
        <authorList>
            <person name="Trotereau A."/>
            <person name="Gonnet M."/>
            <person name="Viardot A."/>
            <person name="Lalmanach A.-C."/>
            <person name="Guabiraba R."/>
            <person name="Chanteloup N."/>
            <person name="Schouler C."/>
        </authorList>
    </citation>
    <scope>NUCLEOTIDE SEQUENCE [LARGE SCALE GENOMIC DNA]</scope>
</reference>
<organism evidence="1 2">
    <name type="scientific">Escherichia phage ESCO13</name>
    <dbReference type="NCBI Taxonomy" id="1881104"/>
    <lineage>
        <taxon>Viruses</taxon>
        <taxon>Duplodnaviria</taxon>
        <taxon>Heunggongvirae</taxon>
        <taxon>Uroviricota</taxon>
        <taxon>Caudoviricetes</taxon>
        <taxon>Stephanstirmvirinae</taxon>
        <taxon>Phapecoctavirus</taxon>
        <taxon>Phapecoctavirus ESCO13</taxon>
    </lineage>
</organism>
<proteinExistence type="predicted"/>
<sequence length="152" mass="17057">MFKEGHVYRFQDEDYMRLYSTFDNSIAAIIGENFFEVLSTDANGNILSMVVIGMRDGIITAGDGDRYIINSAHIDYFVDGGVRGGRGKPQEEPVDTTKEEWYVVMTDDTCISGFESYEEALKEAAEHKMANPTEEVEVYKRLVVATIGVSFV</sequence>
<keyword evidence="2" id="KW-1185">Reference proteome</keyword>
<evidence type="ECO:0000313" key="2">
    <source>
        <dbReference type="Proteomes" id="UP000225358"/>
    </source>
</evidence>
<name>A0A1D7XF29_9CAUD</name>
<dbReference type="EMBL" id="KX552041">
    <property type="protein sequence ID" value="AOQ27140.1"/>
    <property type="molecule type" value="Genomic_DNA"/>
</dbReference>
<protein>
    <submittedName>
        <fullName evidence="1">Uncharacterized protein</fullName>
    </submittedName>
</protein>
<dbReference type="Proteomes" id="UP000225358">
    <property type="component" value="Segment"/>
</dbReference>
<gene>
    <name evidence="1" type="ORF">ESCO13_00024</name>
</gene>
<evidence type="ECO:0000313" key="1">
    <source>
        <dbReference type="EMBL" id="AOQ27140.1"/>
    </source>
</evidence>
<accession>A0A1D7XF29</accession>